<feature type="non-terminal residue" evidence="1">
    <location>
        <position position="152"/>
    </location>
</feature>
<evidence type="ECO:0000313" key="1">
    <source>
        <dbReference type="EMBL" id="KNE86773.1"/>
    </source>
</evidence>
<sequence length="152" mass="16506">MQEIVRQTPALRPAIEAMIAGNVREAVTVAGQVGPETVARNGEAFIPASSIVDLSAMTEMEREQSVPLAGGETIHAMIADDYVGRTAAAREQTLIVAELNVDRRAINREVHARLQEQHVLGDSVTVPQLVRVSNSTADLGSMTFCWRHLLHV</sequence>
<dbReference type="AlphaFoldDB" id="A0A0L0UIB3"/>
<keyword evidence="2" id="KW-1185">Reference proteome</keyword>
<organism evidence="1 2">
    <name type="scientific">Puccinia striiformis f. sp. tritici PST-78</name>
    <dbReference type="NCBI Taxonomy" id="1165861"/>
    <lineage>
        <taxon>Eukaryota</taxon>
        <taxon>Fungi</taxon>
        <taxon>Dikarya</taxon>
        <taxon>Basidiomycota</taxon>
        <taxon>Pucciniomycotina</taxon>
        <taxon>Pucciniomycetes</taxon>
        <taxon>Pucciniales</taxon>
        <taxon>Pucciniaceae</taxon>
        <taxon>Puccinia</taxon>
    </lineage>
</organism>
<name>A0A0L0UIB3_9BASI</name>
<accession>A0A0L0UIB3</accession>
<protein>
    <submittedName>
        <fullName evidence="1">Uncharacterized protein</fullName>
    </submittedName>
</protein>
<reference evidence="2" key="1">
    <citation type="submission" date="2014-03" db="EMBL/GenBank/DDBJ databases">
        <title>The Genome Sequence of Puccinia striiformis f. sp. tritici PST-78.</title>
        <authorList>
            <consortium name="The Broad Institute Genome Sequencing Platform"/>
            <person name="Cuomo C."/>
            <person name="Hulbert S."/>
            <person name="Chen X."/>
            <person name="Walker B."/>
            <person name="Young S.K."/>
            <person name="Zeng Q."/>
            <person name="Gargeya S."/>
            <person name="Fitzgerald M."/>
            <person name="Haas B."/>
            <person name="Abouelleil A."/>
            <person name="Alvarado L."/>
            <person name="Arachchi H.M."/>
            <person name="Berlin A.M."/>
            <person name="Chapman S.B."/>
            <person name="Goldberg J."/>
            <person name="Griggs A."/>
            <person name="Gujja S."/>
            <person name="Hansen M."/>
            <person name="Howarth C."/>
            <person name="Imamovic A."/>
            <person name="Larimer J."/>
            <person name="McCowan C."/>
            <person name="Montmayeur A."/>
            <person name="Murphy C."/>
            <person name="Neiman D."/>
            <person name="Pearson M."/>
            <person name="Priest M."/>
            <person name="Roberts A."/>
            <person name="Saif S."/>
            <person name="Shea T."/>
            <person name="Sisk P."/>
            <person name="Sykes S."/>
            <person name="Wortman J."/>
            <person name="Nusbaum C."/>
            <person name="Birren B."/>
        </authorList>
    </citation>
    <scope>NUCLEOTIDE SEQUENCE [LARGE SCALE GENOMIC DNA]</scope>
    <source>
        <strain evidence="2">race PST-78</strain>
    </source>
</reference>
<dbReference type="EMBL" id="AJIL01008176">
    <property type="protein sequence ID" value="KNE86773.1"/>
    <property type="molecule type" value="Genomic_DNA"/>
</dbReference>
<comment type="caution">
    <text evidence="1">The sequence shown here is derived from an EMBL/GenBank/DDBJ whole genome shotgun (WGS) entry which is preliminary data.</text>
</comment>
<proteinExistence type="predicted"/>
<evidence type="ECO:0000313" key="2">
    <source>
        <dbReference type="Proteomes" id="UP000054564"/>
    </source>
</evidence>
<gene>
    <name evidence="1" type="ORF">PSTG_19863</name>
</gene>
<dbReference type="Proteomes" id="UP000054564">
    <property type="component" value="Unassembled WGS sequence"/>
</dbReference>